<protein>
    <recommendedName>
        <fullName evidence="4">Inhibitor of growth protein N-terminal histone-binding domain-containing protein</fullName>
    </recommendedName>
</protein>
<name>A0ABY6UKR4_BIOOC</name>
<dbReference type="EMBL" id="CABFNS010000837">
    <property type="protein sequence ID" value="VUC31784.1"/>
    <property type="molecule type" value="Genomic_DNA"/>
</dbReference>
<reference evidence="2 3" key="1">
    <citation type="submission" date="2019-06" db="EMBL/GenBank/DDBJ databases">
        <authorList>
            <person name="Broberg M."/>
        </authorList>
    </citation>
    <scope>NUCLEOTIDE SEQUENCE [LARGE SCALE GENOMIC DNA]</scope>
</reference>
<gene>
    <name evidence="2" type="ORF">CLO192961_LOCUS315637</name>
</gene>
<feature type="compositionally biased region" description="Polar residues" evidence="1">
    <location>
        <begin position="172"/>
        <end position="193"/>
    </location>
</feature>
<evidence type="ECO:0000256" key="1">
    <source>
        <dbReference type="SAM" id="MobiDB-lite"/>
    </source>
</evidence>
<proteinExistence type="predicted"/>
<sequence>MAFDANDRAQLLAQLEEFYTQAKGVIIREMPSELLQLQFHSVDTHMWQNLIRIIETDEPIDREEEGEKMKQLITEKARLLQEYTDTLPAEQARWVHDTATAILSYALQYLQSLSNQVHSERQSLTNQLPTTSFGDLTQPGLAATPVMATAPPQEPSSTPRIGVLSVNRETSKLPTRNNETAEGTEATVSNGSASRRGDRRPPRKRRRGDSYRV</sequence>
<organism evidence="2 3">
    <name type="scientific">Bionectria ochroleuca</name>
    <name type="common">Gliocladium roseum</name>
    <dbReference type="NCBI Taxonomy" id="29856"/>
    <lineage>
        <taxon>Eukaryota</taxon>
        <taxon>Fungi</taxon>
        <taxon>Dikarya</taxon>
        <taxon>Ascomycota</taxon>
        <taxon>Pezizomycotina</taxon>
        <taxon>Sordariomycetes</taxon>
        <taxon>Hypocreomycetidae</taxon>
        <taxon>Hypocreales</taxon>
        <taxon>Bionectriaceae</taxon>
        <taxon>Clonostachys</taxon>
    </lineage>
</organism>
<keyword evidence="3" id="KW-1185">Reference proteome</keyword>
<accession>A0ABY6UKR4</accession>
<evidence type="ECO:0000313" key="3">
    <source>
        <dbReference type="Proteomes" id="UP000766486"/>
    </source>
</evidence>
<evidence type="ECO:0008006" key="4">
    <source>
        <dbReference type="Google" id="ProtNLM"/>
    </source>
</evidence>
<feature type="region of interest" description="Disordered" evidence="1">
    <location>
        <begin position="146"/>
        <end position="213"/>
    </location>
</feature>
<comment type="caution">
    <text evidence="2">The sequence shown here is derived from an EMBL/GenBank/DDBJ whole genome shotgun (WGS) entry which is preliminary data.</text>
</comment>
<evidence type="ECO:0000313" key="2">
    <source>
        <dbReference type="EMBL" id="VUC31784.1"/>
    </source>
</evidence>
<dbReference type="Proteomes" id="UP000766486">
    <property type="component" value="Unassembled WGS sequence"/>
</dbReference>